<dbReference type="Proteomes" id="UP001144297">
    <property type="component" value="Unassembled WGS sequence"/>
</dbReference>
<comment type="caution">
    <text evidence="1">The sequence shown here is derived from an EMBL/GenBank/DDBJ whole genome shotgun (WGS) entry which is preliminary data.</text>
</comment>
<name>A0A9W6GI00_9BACT</name>
<dbReference type="EMBL" id="BSDX01000001">
    <property type="protein sequence ID" value="GLI54397.1"/>
    <property type="molecule type" value="Genomic_DNA"/>
</dbReference>
<evidence type="ECO:0000313" key="2">
    <source>
        <dbReference type="Proteomes" id="UP001144297"/>
    </source>
</evidence>
<reference evidence="1" key="1">
    <citation type="submission" date="2022-12" db="EMBL/GenBank/DDBJ databases">
        <title>Reference genome sequencing for broad-spectrum identification of bacterial and archaeal isolates by mass spectrometry.</title>
        <authorList>
            <person name="Sekiguchi Y."/>
            <person name="Tourlousse D.M."/>
        </authorList>
    </citation>
    <scope>NUCLEOTIDE SEQUENCE</scope>
    <source>
        <strain evidence="1">TSL-P1</strain>
    </source>
</reference>
<gene>
    <name evidence="1" type="ORF">TISLANDTSLP1_20900</name>
</gene>
<protein>
    <submittedName>
        <fullName evidence="1">Uncharacterized protein</fullName>
    </submittedName>
</protein>
<accession>A0A9W6GI00</accession>
<keyword evidence="2" id="KW-1185">Reference proteome</keyword>
<sequence length="143" mass="16462">MTREFKISLIIFLLSTLIFIVSLKLKPPSFITQTEKTIAEYPLPEITIREKSLFAHNSLNNPFGILKTVKIEEGLKEPLKLKESPLPILSFIYEGRYKYAVIGNSIVREGDSINGYQIKGIFKDKVLIQDKKGETKWLKLENY</sequence>
<organism evidence="1 2">
    <name type="scientific">Thermodesulfovibrio yellowstonii</name>
    <dbReference type="NCBI Taxonomy" id="28262"/>
    <lineage>
        <taxon>Bacteria</taxon>
        <taxon>Pseudomonadati</taxon>
        <taxon>Nitrospirota</taxon>
        <taxon>Thermodesulfovibrionia</taxon>
        <taxon>Thermodesulfovibrionales</taxon>
        <taxon>Thermodesulfovibrionaceae</taxon>
        <taxon>Thermodesulfovibrio</taxon>
    </lineage>
</organism>
<proteinExistence type="predicted"/>
<dbReference type="AlphaFoldDB" id="A0A9W6GI00"/>
<evidence type="ECO:0000313" key="1">
    <source>
        <dbReference type="EMBL" id="GLI54397.1"/>
    </source>
</evidence>